<dbReference type="Pfam" id="PF13086">
    <property type="entry name" value="AAA_11"/>
    <property type="match status" value="2"/>
</dbReference>
<dbReference type="CDD" id="cd18808">
    <property type="entry name" value="SF1_C_Upf1"/>
    <property type="match status" value="1"/>
</dbReference>
<dbReference type="EMBL" id="CP055903">
    <property type="protein sequence ID" value="QKX64221.1"/>
    <property type="molecule type" value="Genomic_DNA"/>
</dbReference>
<dbReference type="InterPro" id="IPR041679">
    <property type="entry name" value="DNA2/NAM7-like_C"/>
</dbReference>
<feature type="domain" description="DNA2/NAM7 helicase helicase" evidence="8">
    <location>
        <begin position="449"/>
        <end position="516"/>
    </location>
</feature>
<proteinExistence type="inferred from homology"/>
<evidence type="ECO:0000256" key="1">
    <source>
        <dbReference type="ARBA" id="ARBA00007913"/>
    </source>
</evidence>
<dbReference type="Gene3D" id="3.40.50.300">
    <property type="entry name" value="P-loop containing nucleotide triphosphate hydrolases"/>
    <property type="match status" value="2"/>
</dbReference>
<evidence type="ECO:0000256" key="5">
    <source>
        <dbReference type="ARBA" id="ARBA00022840"/>
    </source>
</evidence>
<dbReference type="AlphaFoldDB" id="A0A7H8RET4"/>
<keyword evidence="2" id="KW-0547">Nucleotide-binding</keyword>
<dbReference type="InterPro" id="IPR041677">
    <property type="entry name" value="DNA2/NAM7_AAA_11"/>
</dbReference>
<sequence length="1110" mass="124130">MATSSKYDGFFRLQGGRDYPRQDLLRATRRFPVRVCFPESASQPIHAFCVIHPSSQSPDITISFGDKKLEHEPSVVFSFPHCILEFYLEGDGEYGNDKIKEWRATKPNWFTPTKNFETPKAVACIDISTRDPITVGQFNLLSSEEQGKWRAMLSGLENGNIVLIPTFPSHNAPLKDMFTWLSLLQGKILNNLQPVSILEDAGNVRRGFWWYYECIAKKDDKDLSPMEPYPWMWHNKDGRLQYNPQPVIRPYFLDSHERKLSLVPGLKVERQEQISIIERIFNKNRVHKSTICLADNGKKQIHVSVVKPIEYATVEIPELPEKTEVRFKITDNSGSSTVAADLVLITRHGLPLIDLGPHYDIVLEIKPNLRPIEDQIAAIIKSGEPEVVFGDKTENWAQGFSLHRTVLAHGCELDPSHGSFFKWSILERTSLDLETARWRINSIKKACRLDTTQLEAYEKSLFYMVAGMSLVQGPPGTGKSHLGVAIIVTVASLGFKVLLTAGSNKAVDNLSAAVTKFLNRNPEVKTWCGEFVRARTPGYQLSLFHELIVGSSESHGPAKNKTDADTILENIQLPLMVKKLVYNDPYSSKYMQRFVGLISEYISAKGHLSADKSKAFKSDYQLIAAEIAKESSIVASTLSNSAHDFLLSFQPDFVICDESGQCTEGESMIALSKPSVKAFVLLGDPQQLAPTIITEQSVNPNPEIGFIKRSLMERLKEAGYPCSMLRTNYRCHPEVLDFFNRTVYKGQLTKPAGFVHDGSIGYIWDSFTRNNRDFILACQQNKRRVFLTVDSVATKPESSTSWVNHQQADVALDLLKDLYKHKAPDGRSITAVDAMLISPYKAQRNLLTEKALERGIPLPENLTVDASQGQEANLVIYMLVKPGVNPKQIGFVADSRRLNVALSRAKDALVIIGNSKAWSKQLMEEMKYNKTQAVLRALITDVQDKANIVPVRPLLGAPPLTQSLLGAPPPTQSDDMDVDSNAGDAVAVGGAKTHRPRSPPANMPELTDRLKRARVNPPGGSRTLGESGTRQLSEEYKATRNAEMEALDLVLGLGQQIRVLEETADQVDARFFDAGPGLERLKIEFEEAKEAHKNVYNRRRELENAGKKYK</sequence>
<dbReference type="OrthoDB" id="4221212at2759"/>
<dbReference type="PANTHER" id="PTHR43788">
    <property type="entry name" value="DNA2/NAM7 HELICASE FAMILY MEMBER"/>
    <property type="match status" value="1"/>
</dbReference>
<keyword evidence="4" id="KW-0347">Helicase</keyword>
<evidence type="ECO:0000313" key="11">
    <source>
        <dbReference type="Proteomes" id="UP000509510"/>
    </source>
</evidence>
<evidence type="ECO:0000256" key="7">
    <source>
        <dbReference type="SAM" id="MobiDB-lite"/>
    </source>
</evidence>
<keyword evidence="5" id="KW-0067">ATP-binding</keyword>
<dbReference type="GO" id="GO:0043139">
    <property type="term" value="F:5'-3' DNA helicase activity"/>
    <property type="evidence" value="ECO:0007669"/>
    <property type="project" value="TreeGrafter"/>
</dbReference>
<feature type="domain" description="DNA2/NAM7 helicase helicase" evidence="8">
    <location>
        <begin position="609"/>
        <end position="694"/>
    </location>
</feature>
<feature type="domain" description="DNA2/NAM7 helicase-like C-terminal" evidence="9">
    <location>
        <begin position="708"/>
        <end position="916"/>
    </location>
</feature>
<keyword evidence="6" id="KW-0175">Coiled coil</keyword>
<keyword evidence="11" id="KW-1185">Reference proteome</keyword>
<dbReference type="GO" id="GO:0016787">
    <property type="term" value="F:hydrolase activity"/>
    <property type="evidence" value="ECO:0007669"/>
    <property type="project" value="UniProtKB-KW"/>
</dbReference>
<dbReference type="InterPro" id="IPR047187">
    <property type="entry name" value="SF1_C_Upf1"/>
</dbReference>
<keyword evidence="3" id="KW-0378">Hydrolase</keyword>
<evidence type="ECO:0000256" key="4">
    <source>
        <dbReference type="ARBA" id="ARBA00022806"/>
    </source>
</evidence>
<dbReference type="InterPro" id="IPR027417">
    <property type="entry name" value="P-loop_NTPase"/>
</dbReference>
<evidence type="ECO:0008006" key="12">
    <source>
        <dbReference type="Google" id="ProtNLM"/>
    </source>
</evidence>
<dbReference type="Proteomes" id="UP000509510">
    <property type="component" value="Chromosome VI"/>
</dbReference>
<dbReference type="SUPFAM" id="SSF52540">
    <property type="entry name" value="P-loop containing nucleoside triphosphate hydrolases"/>
    <property type="match status" value="1"/>
</dbReference>
<accession>A0A7H8RET4</accession>
<evidence type="ECO:0000313" key="10">
    <source>
        <dbReference type="EMBL" id="QKX64221.1"/>
    </source>
</evidence>
<comment type="similarity">
    <text evidence="1">Belongs to the DNA2/NAM7 helicase family.</text>
</comment>
<feature type="coiled-coil region" evidence="6">
    <location>
        <begin position="1078"/>
        <end position="1105"/>
    </location>
</feature>
<evidence type="ECO:0000256" key="6">
    <source>
        <dbReference type="SAM" id="Coils"/>
    </source>
</evidence>
<protein>
    <recommendedName>
        <fullName evidence="12">AAA+ ATPase domain-containing protein</fullName>
    </recommendedName>
</protein>
<dbReference type="GO" id="GO:0005524">
    <property type="term" value="F:ATP binding"/>
    <property type="evidence" value="ECO:0007669"/>
    <property type="project" value="UniProtKB-KW"/>
</dbReference>
<evidence type="ECO:0000259" key="8">
    <source>
        <dbReference type="Pfam" id="PF13086"/>
    </source>
</evidence>
<name>A0A7H8RET4_TALRU</name>
<dbReference type="KEGG" id="trg:TRUGW13939_11394"/>
<dbReference type="RefSeq" id="XP_035350395.1">
    <property type="nucleotide sequence ID" value="XM_035494502.1"/>
</dbReference>
<evidence type="ECO:0000256" key="2">
    <source>
        <dbReference type="ARBA" id="ARBA00022741"/>
    </source>
</evidence>
<dbReference type="InterPro" id="IPR050534">
    <property type="entry name" value="Coronavir_polyprotein_1ab"/>
</dbReference>
<dbReference type="GeneID" id="55998872"/>
<gene>
    <name evidence="10" type="ORF">TRUGW13939_11394</name>
</gene>
<dbReference type="PANTHER" id="PTHR43788:SF8">
    <property type="entry name" value="DNA-BINDING PROTEIN SMUBP-2"/>
    <property type="match status" value="1"/>
</dbReference>
<organism evidence="10 11">
    <name type="scientific">Talaromyces rugulosus</name>
    <name type="common">Penicillium rugulosum</name>
    <dbReference type="NCBI Taxonomy" id="121627"/>
    <lineage>
        <taxon>Eukaryota</taxon>
        <taxon>Fungi</taxon>
        <taxon>Dikarya</taxon>
        <taxon>Ascomycota</taxon>
        <taxon>Pezizomycotina</taxon>
        <taxon>Eurotiomycetes</taxon>
        <taxon>Eurotiomycetidae</taxon>
        <taxon>Eurotiales</taxon>
        <taxon>Trichocomaceae</taxon>
        <taxon>Talaromyces</taxon>
        <taxon>Talaromyces sect. Islandici</taxon>
    </lineage>
</organism>
<reference evidence="11" key="1">
    <citation type="submission" date="2020-06" db="EMBL/GenBank/DDBJ databases">
        <title>A chromosome-scale genome assembly of Talaromyces rugulosus W13939.</title>
        <authorList>
            <person name="Wang B."/>
            <person name="Guo L."/>
            <person name="Ye K."/>
            <person name="Wang L."/>
        </authorList>
    </citation>
    <scope>NUCLEOTIDE SEQUENCE [LARGE SCALE GENOMIC DNA]</scope>
    <source>
        <strain evidence="11">W13939</strain>
    </source>
</reference>
<dbReference type="Pfam" id="PF13087">
    <property type="entry name" value="AAA_12"/>
    <property type="match status" value="1"/>
</dbReference>
<feature type="region of interest" description="Disordered" evidence="7">
    <location>
        <begin position="1012"/>
        <end position="1031"/>
    </location>
</feature>
<evidence type="ECO:0000259" key="9">
    <source>
        <dbReference type="Pfam" id="PF13087"/>
    </source>
</evidence>
<evidence type="ECO:0000256" key="3">
    <source>
        <dbReference type="ARBA" id="ARBA00022801"/>
    </source>
</evidence>